<dbReference type="EMBL" id="LAZR01020688">
    <property type="protein sequence ID" value="KKL87992.1"/>
    <property type="molecule type" value="Genomic_DNA"/>
</dbReference>
<accession>A0A0F9IL90</accession>
<dbReference type="AlphaFoldDB" id="A0A0F9IL90"/>
<name>A0A0F9IL90_9ZZZZ</name>
<feature type="non-terminal residue" evidence="1">
    <location>
        <position position="75"/>
    </location>
</feature>
<organism evidence="1">
    <name type="scientific">marine sediment metagenome</name>
    <dbReference type="NCBI Taxonomy" id="412755"/>
    <lineage>
        <taxon>unclassified sequences</taxon>
        <taxon>metagenomes</taxon>
        <taxon>ecological metagenomes</taxon>
    </lineage>
</organism>
<gene>
    <name evidence="1" type="ORF">LCGC14_1929130</name>
</gene>
<evidence type="ECO:0000313" key="1">
    <source>
        <dbReference type="EMBL" id="KKL87992.1"/>
    </source>
</evidence>
<comment type="caution">
    <text evidence="1">The sequence shown here is derived from an EMBL/GenBank/DDBJ whole genome shotgun (WGS) entry which is preliminary data.</text>
</comment>
<sequence>MSDKFLQNTLNRLLKITKNCREDMHEPDEQYISARVYGDHLDNAHGDYPHFLRPIEGQDGPYPHLEFVVCIKNDE</sequence>
<proteinExistence type="predicted"/>
<protein>
    <submittedName>
        <fullName evidence="1">Uncharacterized protein</fullName>
    </submittedName>
</protein>
<reference evidence="1" key="1">
    <citation type="journal article" date="2015" name="Nature">
        <title>Complex archaea that bridge the gap between prokaryotes and eukaryotes.</title>
        <authorList>
            <person name="Spang A."/>
            <person name="Saw J.H."/>
            <person name="Jorgensen S.L."/>
            <person name="Zaremba-Niedzwiedzka K."/>
            <person name="Martijn J."/>
            <person name="Lind A.E."/>
            <person name="van Eijk R."/>
            <person name="Schleper C."/>
            <person name="Guy L."/>
            <person name="Ettema T.J."/>
        </authorList>
    </citation>
    <scope>NUCLEOTIDE SEQUENCE</scope>
</reference>